<proteinExistence type="predicted"/>
<dbReference type="HOGENOM" id="CLU_1782918_0_0_10"/>
<accession>B6YQQ1</accession>
<evidence type="ECO:0000313" key="2">
    <source>
        <dbReference type="Proteomes" id="UP000000723"/>
    </source>
</evidence>
<evidence type="ECO:0000313" key="1">
    <source>
        <dbReference type="EMBL" id="BAG83523.1"/>
    </source>
</evidence>
<dbReference type="KEGG" id="aps:CFPG_260"/>
<keyword evidence="2" id="KW-1185">Reference proteome</keyword>
<name>B6YQQ1_AZOPC</name>
<dbReference type="RefSeq" id="WP_012573284.1">
    <property type="nucleotide sequence ID" value="NC_011565.1"/>
</dbReference>
<dbReference type="SUPFAM" id="SSF48452">
    <property type="entry name" value="TPR-like"/>
    <property type="match status" value="1"/>
</dbReference>
<gene>
    <name evidence="1" type="ordered locus">CFPG_260</name>
</gene>
<dbReference type="InterPro" id="IPR011990">
    <property type="entry name" value="TPR-like_helical_dom_sf"/>
</dbReference>
<dbReference type="AlphaFoldDB" id="B6YQQ1"/>
<reference evidence="2" key="1">
    <citation type="journal article" date="2008" name="Science">
        <title>Genome of an endosymbiont coupling N2 fixation to cellulolysis within RT protist cells in termite gut.</title>
        <authorList>
            <person name="Hongoh Y."/>
            <person name="Sharma V.K."/>
            <person name="Prakash T."/>
            <person name="Noda S."/>
            <person name="Toh H."/>
            <person name="Taylor T.D."/>
            <person name="Kudo T."/>
            <person name="Sakaki Y."/>
            <person name="Toyoda A."/>
            <person name="Hattori M."/>
            <person name="Ohkuma M."/>
        </authorList>
    </citation>
    <scope>NUCLEOTIDE SEQUENCE [LARGE SCALE GENOMIC DNA]</scope>
</reference>
<organism evidence="1 2">
    <name type="scientific">Azobacteroides pseudotrichonymphae genomovar. CFP2</name>
    <dbReference type="NCBI Taxonomy" id="511995"/>
    <lineage>
        <taxon>Bacteria</taxon>
        <taxon>Pseudomonadati</taxon>
        <taxon>Bacteroidota</taxon>
        <taxon>Bacteroidia</taxon>
        <taxon>Bacteroidales</taxon>
        <taxon>Candidatus Azobacteroides</taxon>
    </lineage>
</organism>
<dbReference type="EMBL" id="AP010656">
    <property type="protein sequence ID" value="BAG83523.1"/>
    <property type="molecule type" value="Genomic_DNA"/>
</dbReference>
<protein>
    <submittedName>
        <fullName evidence="1">Uncharacterized protein</fullName>
    </submittedName>
</protein>
<sequence length="145" mass="17120">MKQIFLKQKEKVLETISQIKQLNNTSYGKIWSCLGKAYFALLETSRAIEDFKFVQLLGYCTQYNYLNPIIKYQSIKYFVGSLTEIKKYLRLFQQHYIANILAVIICSYVVKWKEELVYINAALEVVSKMNSIFLYKSYFFLNLGD</sequence>
<dbReference type="Proteomes" id="UP000000723">
    <property type="component" value="Chromosome"/>
</dbReference>